<comment type="caution">
    <text evidence="1">The sequence shown here is derived from an EMBL/GenBank/DDBJ whole genome shotgun (WGS) entry which is preliminary data.</text>
</comment>
<protein>
    <recommendedName>
        <fullName evidence="3">Outer membrane protein beta-barrel domain-containing protein</fullName>
    </recommendedName>
</protein>
<gene>
    <name evidence="1" type="ORF">ACFFUU_07120</name>
</gene>
<accession>A0ABV5GE23</accession>
<proteinExistence type="predicted"/>
<keyword evidence="2" id="KW-1185">Reference proteome</keyword>
<organism evidence="1 2">
    <name type="scientific">Flavobacterium paronense</name>
    <dbReference type="NCBI Taxonomy" id="1392775"/>
    <lineage>
        <taxon>Bacteria</taxon>
        <taxon>Pseudomonadati</taxon>
        <taxon>Bacteroidota</taxon>
        <taxon>Flavobacteriia</taxon>
        <taxon>Flavobacteriales</taxon>
        <taxon>Flavobacteriaceae</taxon>
        <taxon>Flavobacterium</taxon>
    </lineage>
</organism>
<dbReference type="Proteomes" id="UP001589576">
    <property type="component" value="Unassembled WGS sequence"/>
</dbReference>
<dbReference type="EMBL" id="JBHMFB010000016">
    <property type="protein sequence ID" value="MFB9089364.1"/>
    <property type="molecule type" value="Genomic_DNA"/>
</dbReference>
<evidence type="ECO:0000313" key="2">
    <source>
        <dbReference type="Proteomes" id="UP001589576"/>
    </source>
</evidence>
<evidence type="ECO:0000313" key="1">
    <source>
        <dbReference type="EMBL" id="MFB9089364.1"/>
    </source>
</evidence>
<evidence type="ECO:0008006" key="3">
    <source>
        <dbReference type="Google" id="ProtNLM"/>
    </source>
</evidence>
<reference evidence="1 2" key="1">
    <citation type="submission" date="2024-09" db="EMBL/GenBank/DDBJ databases">
        <authorList>
            <person name="Sun Q."/>
            <person name="Mori K."/>
        </authorList>
    </citation>
    <scope>NUCLEOTIDE SEQUENCE [LARGE SCALE GENOMIC DNA]</scope>
    <source>
        <strain evidence="1 2">CECT 8460</strain>
    </source>
</reference>
<dbReference type="RefSeq" id="WP_290286350.1">
    <property type="nucleotide sequence ID" value="NZ_JAUFQN010000019.1"/>
</dbReference>
<name>A0ABV5GE23_9FLAO</name>
<sequence length="186" mass="20805">MRVYVLISILFFCCLGYSQETPKQTDVKTPRHTFAKLDFSFPIRVNQYYGEIDPYTGEKEPFFLPDGISTRFGYGLKPIDWIAIGANIGIDWKGSKCLVVAPIFGTLKICPIGGMDLRYFVEAGYGRALALGKNDLAGYFKKISIGIEDKDSGGFGLYLELCQYGFSKITDEKIGSFCVGLTYQFK</sequence>